<dbReference type="SMART" id="SM00560">
    <property type="entry name" value="LamGL"/>
    <property type="match status" value="1"/>
</dbReference>
<dbReference type="SUPFAM" id="SSF49899">
    <property type="entry name" value="Concanavalin A-like lectins/glucanases"/>
    <property type="match status" value="1"/>
</dbReference>
<evidence type="ECO:0000256" key="1">
    <source>
        <dbReference type="ARBA" id="ARBA00022729"/>
    </source>
</evidence>
<feature type="transmembrane region" description="Helical" evidence="3">
    <location>
        <begin position="21"/>
        <end position="44"/>
    </location>
</feature>
<evidence type="ECO:0000256" key="3">
    <source>
        <dbReference type="SAM" id="Phobius"/>
    </source>
</evidence>
<keyword evidence="3" id="KW-1133">Transmembrane helix</keyword>
<dbReference type="Pfam" id="PF13385">
    <property type="entry name" value="Laminin_G_3"/>
    <property type="match status" value="1"/>
</dbReference>
<name>K2FF71_9BACT</name>
<keyword evidence="5" id="KW-0378">Hydrolase</keyword>
<gene>
    <name evidence="5" type="ORF">ACD_2C00088G0021</name>
</gene>
<dbReference type="InterPro" id="IPR013320">
    <property type="entry name" value="ConA-like_dom_sf"/>
</dbReference>
<dbReference type="Gene3D" id="2.60.120.200">
    <property type="match status" value="1"/>
</dbReference>
<dbReference type="NCBIfam" id="TIGR02532">
    <property type="entry name" value="IV_pilin_GFxxxE"/>
    <property type="match status" value="1"/>
</dbReference>
<reference evidence="5" key="1">
    <citation type="journal article" date="2012" name="Science">
        <title>Fermentation, hydrogen, and sulfur metabolism in multiple uncultivated bacterial phyla.</title>
        <authorList>
            <person name="Wrighton K.C."/>
            <person name="Thomas B.C."/>
            <person name="Sharon I."/>
            <person name="Miller C.S."/>
            <person name="Castelle C.J."/>
            <person name="VerBerkmoes N.C."/>
            <person name="Wilkins M.J."/>
            <person name="Hettich R.L."/>
            <person name="Lipton M.S."/>
            <person name="Williams K.H."/>
            <person name="Long P.E."/>
            <person name="Banfield J.F."/>
        </authorList>
    </citation>
    <scope>NUCLEOTIDE SEQUENCE [LARGE SCALE GENOMIC DNA]</scope>
</reference>
<keyword evidence="3" id="KW-0472">Membrane</keyword>
<dbReference type="InterPro" id="IPR006558">
    <property type="entry name" value="LamG-like"/>
</dbReference>
<dbReference type="Pfam" id="PF07963">
    <property type="entry name" value="N_methyl"/>
    <property type="match status" value="1"/>
</dbReference>
<dbReference type="GO" id="GO:0016787">
    <property type="term" value="F:hydrolase activity"/>
    <property type="evidence" value="ECO:0007669"/>
    <property type="project" value="UniProtKB-KW"/>
</dbReference>
<accession>K2FF71</accession>
<organism evidence="5">
    <name type="scientific">uncultured bacterium</name>
    <name type="common">gcode 4</name>
    <dbReference type="NCBI Taxonomy" id="1234023"/>
    <lineage>
        <taxon>Bacteria</taxon>
        <taxon>environmental samples</taxon>
    </lineage>
</organism>
<evidence type="ECO:0000313" key="5">
    <source>
        <dbReference type="EMBL" id="EKE29856.1"/>
    </source>
</evidence>
<keyword evidence="2" id="KW-1015">Disulfide bond</keyword>
<dbReference type="Gene3D" id="3.30.700.10">
    <property type="entry name" value="Glycoprotein, Type 4 Pilin"/>
    <property type="match status" value="1"/>
</dbReference>
<keyword evidence="1" id="KW-0732">Signal</keyword>
<evidence type="ECO:0000259" key="4">
    <source>
        <dbReference type="SMART" id="SM00560"/>
    </source>
</evidence>
<dbReference type="InterPro" id="IPR012902">
    <property type="entry name" value="N_methyl_site"/>
</dbReference>
<feature type="domain" description="LamG-like jellyroll fold" evidence="4">
    <location>
        <begin position="988"/>
        <end position="1122"/>
    </location>
</feature>
<dbReference type="InterPro" id="IPR045584">
    <property type="entry name" value="Pilin-like"/>
</dbReference>
<dbReference type="AlphaFoldDB" id="K2FF71"/>
<proteinExistence type="predicted"/>
<sequence length="1132" mass="128984">MDKFSFNADNSGLQKSSKAFTLVELIVAVVILAILAIIASISFMNYNKSARDTVRISAIKSVHKWLMVSNARSWTFPSPDNAVSVGWVWKQGIVWDWIRRFVQLWWSWKDPLDERNYIYNINQSWNKIQISWFLEVSNDILLTSESFFFKKAHADSDEYSDRFVYTVWDRVWLLLDSSTKMPVNFLFSSWSLDLNTNTWSYTVVFTNNSSNSGTIIWSGTSLLTEISIIQNSCVLWNTSVPSWWQMNAYKAKTVSYDQACIPVIRKCSNWSWDGDSSYQYDACSPAAALNCGAVSHSWYSVPAINHNSSQNIVKSLSWWTADMLASCANWILSYWNENLNCSTWYVLQSGNCVADVCSWSAPDFSIANWIQKIWIGWIHNATAWQCTFICQSWYYWNSSLCQQASIWYIVSTSWQTSQTACSANDSYQDSAWQSSCETVSAWYYSTPAGAWAKTSQVQCEANSYCVDWVKSLCASWYSSPAGSTSASACTVNSYVISWTFWSWANGATINVCGTNVTANPDWTFSTTRNYWSDCDNITATRNWYVCSTTSNGPSNLISNISNIAWGCSILINWACGTDNSANLISAPTALCSSGTPSAVSAVAWGWTWSCNGSSWNWWSNASCAANQKVNWACGATTWTCSAGTATAVTGAWPWGWNCTWINGWSTASCNTVDSWVAGWWKFEEGKTYDASMANALSYVPAQSIKNVDWQDVFSDIGMNQNGTSEYIPVDPSKTYSVSWLFRSAWAVASKLYFGISTFDTNKNYISAEQVIRVGNDVIVSSFDSTSITVDRTISWWWDSAQPYYLRSIWFYYDWNTNKLPDYVMFIPPNWAYSSAVGNSILLNYTLPSHVIANIILWKTVVKNHWSWWTYLYSAASHESVPNIWKKYEGNITWEWFGNWGSAFRLGTRFVKILFLNNYWQGADTELLYKSLSFKEIGTSTLDSSGNWGNWIFQWGAVWWGGKMWNSANIWGGAWSMVSIPNSSSLHASTFTYSSWIYLNSYPTNTNIWWVVFSNYQSYYGSIFYISDSWFVSLRSHKPSTSWNAIGTTQIPLKQWIHVAATYDWSKMSVYLNWVKNWENNFTGYSTNPSNATVIWAWTDWSTANFPWFIDDFKAHSRALNASEIMSIYNSQK</sequence>
<dbReference type="EMBL" id="AMFJ01000088">
    <property type="protein sequence ID" value="EKE29856.1"/>
    <property type="molecule type" value="Genomic_DNA"/>
</dbReference>
<dbReference type="SUPFAM" id="SSF54523">
    <property type="entry name" value="Pili subunits"/>
    <property type="match status" value="1"/>
</dbReference>
<keyword evidence="3" id="KW-0812">Transmembrane</keyword>
<protein>
    <submittedName>
        <fullName evidence="5">Glycosyl hydrolase protein</fullName>
    </submittedName>
</protein>
<comment type="caution">
    <text evidence="5">The sequence shown here is derived from an EMBL/GenBank/DDBJ whole genome shotgun (WGS) entry which is preliminary data.</text>
</comment>
<evidence type="ECO:0000256" key="2">
    <source>
        <dbReference type="ARBA" id="ARBA00023157"/>
    </source>
</evidence>